<reference evidence="2 3" key="1">
    <citation type="submission" date="2017-11" db="EMBL/GenBank/DDBJ databases">
        <title>Molecular characterization of Burkholderia pseudomallei and closely related isolates from Vietnam.</title>
        <authorList>
            <person name="Ustinov D.V."/>
            <person name="Antonov A.S."/>
            <person name="Avdusheva E.F."/>
            <person name="Shpak I.M."/>
            <person name="Zakharova I.B."/>
            <person name="Thi L.A."/>
            <person name="Teteryatnikova N."/>
            <person name="Lopasteyskaya Y.A."/>
            <person name="Kuzyutina J.A."/>
            <person name="Ngo T.N."/>
            <person name="Victorov D.V."/>
        </authorList>
    </citation>
    <scope>NUCLEOTIDE SEQUENCE [LARGE SCALE GENOMIC DNA]</scope>
    <source>
        <strain evidence="2 3">V1512</strain>
    </source>
</reference>
<name>A0AAX0U9M9_BURPE</name>
<evidence type="ECO:0000313" key="3">
    <source>
        <dbReference type="Proteomes" id="UP000231878"/>
    </source>
</evidence>
<organism evidence="2 3">
    <name type="scientific">Burkholderia pseudomallei</name>
    <name type="common">Pseudomonas pseudomallei</name>
    <dbReference type="NCBI Taxonomy" id="28450"/>
    <lineage>
        <taxon>Bacteria</taxon>
        <taxon>Pseudomonadati</taxon>
        <taxon>Pseudomonadota</taxon>
        <taxon>Betaproteobacteria</taxon>
        <taxon>Burkholderiales</taxon>
        <taxon>Burkholderiaceae</taxon>
        <taxon>Burkholderia</taxon>
        <taxon>pseudomallei group</taxon>
    </lineage>
</organism>
<feature type="compositionally biased region" description="Polar residues" evidence="1">
    <location>
        <begin position="13"/>
        <end position="33"/>
    </location>
</feature>
<dbReference type="AlphaFoldDB" id="A0AAX0U9M9"/>
<protein>
    <submittedName>
        <fullName evidence="2">AraC family transcriptional regulator</fullName>
    </submittedName>
</protein>
<comment type="caution">
    <text evidence="2">The sequence shown here is derived from an EMBL/GenBank/DDBJ whole genome shotgun (WGS) entry which is preliminary data.</text>
</comment>
<feature type="compositionally biased region" description="Basic and acidic residues" evidence="1">
    <location>
        <begin position="1"/>
        <end position="12"/>
    </location>
</feature>
<evidence type="ECO:0000313" key="2">
    <source>
        <dbReference type="EMBL" id="PJO65352.1"/>
    </source>
</evidence>
<proteinExistence type="predicted"/>
<dbReference type="Proteomes" id="UP000231878">
    <property type="component" value="Unassembled WGS sequence"/>
</dbReference>
<sequence length="45" mass="5223">MRMSEAIKRKANDGSNFTNIQQNDRSDSRQTVARSVPPLLPRWCF</sequence>
<evidence type="ECO:0000256" key="1">
    <source>
        <dbReference type="SAM" id="MobiDB-lite"/>
    </source>
</evidence>
<dbReference type="EMBL" id="PHRB01000014">
    <property type="protein sequence ID" value="PJO65352.1"/>
    <property type="molecule type" value="Genomic_DNA"/>
</dbReference>
<accession>A0AAX0U9M9</accession>
<gene>
    <name evidence="2" type="ORF">CWD88_16235</name>
</gene>
<feature type="region of interest" description="Disordered" evidence="1">
    <location>
        <begin position="1"/>
        <end position="33"/>
    </location>
</feature>